<keyword evidence="6" id="KW-1185">Reference proteome</keyword>
<dbReference type="EMBL" id="CAIF01000090">
    <property type="protein sequence ID" value="CCH43805.1"/>
    <property type="molecule type" value="Genomic_DNA"/>
</dbReference>
<dbReference type="Gene3D" id="3.40.640.10">
    <property type="entry name" value="Type I PLP-dependent aspartate aminotransferase-like (Major domain)"/>
    <property type="match status" value="1"/>
</dbReference>
<dbReference type="InterPro" id="IPR054542">
    <property type="entry name" value="Cys_met_metab_PP"/>
</dbReference>
<dbReference type="GO" id="GO:0030170">
    <property type="term" value="F:pyridoxal phosphate binding"/>
    <property type="evidence" value="ECO:0007669"/>
    <property type="project" value="InterPro"/>
</dbReference>
<dbReference type="PANTHER" id="PTHR11808">
    <property type="entry name" value="TRANS-SULFURATION ENZYME FAMILY MEMBER"/>
    <property type="match status" value="1"/>
</dbReference>
<comment type="cofactor">
    <cofactor evidence="1 4">
        <name>pyridoxal 5'-phosphate</name>
        <dbReference type="ChEBI" id="CHEBI:597326"/>
    </cofactor>
</comment>
<feature type="modified residue" description="N6-(pyridoxal phosphate)lysine" evidence="3">
    <location>
        <position position="182"/>
    </location>
</feature>
<dbReference type="Gene3D" id="3.90.1150.10">
    <property type="entry name" value="Aspartate Aminotransferase, domain 1"/>
    <property type="match status" value="1"/>
</dbReference>
<protein>
    <submittedName>
        <fullName evidence="5">Cystathionine gamma-lyase</fullName>
        <ecNumber evidence="5">4.4.1.1</ecNumber>
    </submittedName>
</protein>
<evidence type="ECO:0000256" key="3">
    <source>
        <dbReference type="PIRSR" id="PIRSR001434-2"/>
    </source>
</evidence>
<dbReference type="eggNOG" id="KOG0053">
    <property type="taxonomic scope" value="Eukaryota"/>
</dbReference>
<dbReference type="InterPro" id="IPR015421">
    <property type="entry name" value="PyrdxlP-dep_Trfase_major"/>
</dbReference>
<dbReference type="PROSITE" id="PS00868">
    <property type="entry name" value="CYS_MET_METAB_PP"/>
    <property type="match status" value="1"/>
</dbReference>
<dbReference type="InParanoid" id="K0KFB6"/>
<sequence>MWVITPINVSTTFRYNEDPNTLTAIADLPNGYPEGEFVYSRLSHPNSEKVEAVFDKILGGHSVVYSSGLGAFNGLITHFNPNQVAFGQCYHGVHAILDIQTRNRGLKQLSLNEEDLEKLQPGDLIHIETPVNPFGTSYDLKYFAEKAHSKGALLSVDATFAPPPLQDPFKFGADIIMHSATKYFGGHSDLLAGVLAVKSKDVKRRLVDDRIYLGTNIANLESYLLLRSLRSFDLRILKQSSNALKVVTFLNENKHRFKSLVKIHHSSLQTEPYVKEQLSNGYGPVFAINVDSEETAKHLPSKLKYFHHATSLGGVESLIEWRAITDPYVEKTLLRVSIGTEDPQDLIEDLDQAFSSLSRD</sequence>
<comment type="similarity">
    <text evidence="4">Belongs to the trans-sulfuration enzymes family.</text>
</comment>
<evidence type="ECO:0000256" key="4">
    <source>
        <dbReference type="RuleBase" id="RU362118"/>
    </source>
</evidence>
<evidence type="ECO:0000256" key="1">
    <source>
        <dbReference type="ARBA" id="ARBA00001933"/>
    </source>
</evidence>
<dbReference type="PIRSF" id="PIRSF001434">
    <property type="entry name" value="CGS"/>
    <property type="match status" value="1"/>
</dbReference>
<dbReference type="GO" id="GO:0019346">
    <property type="term" value="P:transsulfuration"/>
    <property type="evidence" value="ECO:0007669"/>
    <property type="project" value="InterPro"/>
</dbReference>
<dbReference type="AlphaFoldDB" id="K0KFB6"/>
<dbReference type="GO" id="GO:0005737">
    <property type="term" value="C:cytoplasm"/>
    <property type="evidence" value="ECO:0007669"/>
    <property type="project" value="TreeGrafter"/>
</dbReference>
<dbReference type="InterPro" id="IPR015424">
    <property type="entry name" value="PyrdxlP-dep_Trfase"/>
</dbReference>
<dbReference type="FunFam" id="3.90.1150.10:FF:000066">
    <property type="entry name" value="Putative cystathionine beta-lyase"/>
    <property type="match status" value="1"/>
</dbReference>
<dbReference type="SUPFAM" id="SSF53383">
    <property type="entry name" value="PLP-dependent transferases"/>
    <property type="match status" value="1"/>
</dbReference>
<keyword evidence="2 3" id="KW-0663">Pyridoxal phosphate</keyword>
<dbReference type="GO" id="GO:0016846">
    <property type="term" value="F:carbon-sulfur lyase activity"/>
    <property type="evidence" value="ECO:0007669"/>
    <property type="project" value="TreeGrafter"/>
</dbReference>
<evidence type="ECO:0000256" key="2">
    <source>
        <dbReference type="ARBA" id="ARBA00022898"/>
    </source>
</evidence>
<proteinExistence type="inferred from homology"/>
<dbReference type="InterPro" id="IPR015422">
    <property type="entry name" value="PyrdxlP-dep_Trfase_small"/>
</dbReference>
<evidence type="ECO:0000313" key="6">
    <source>
        <dbReference type="Proteomes" id="UP000009328"/>
    </source>
</evidence>
<reference evidence="5 6" key="1">
    <citation type="journal article" date="2012" name="Eukaryot. Cell">
        <title>Draft genome sequence of Wickerhamomyces ciferrii NRRL Y-1031 F-60-10.</title>
        <authorList>
            <person name="Schneider J."/>
            <person name="Andrea H."/>
            <person name="Blom J."/>
            <person name="Jaenicke S."/>
            <person name="Ruckert C."/>
            <person name="Schorsch C."/>
            <person name="Szczepanowski R."/>
            <person name="Farwick M."/>
            <person name="Goesmann A."/>
            <person name="Puhler A."/>
            <person name="Schaffer S."/>
            <person name="Tauch A."/>
            <person name="Kohler T."/>
            <person name="Brinkrolf K."/>
        </authorList>
    </citation>
    <scope>NUCLEOTIDE SEQUENCE [LARGE SCALE GENOMIC DNA]</scope>
    <source>
        <strain evidence="6">ATCC 14091 / BCRC 22168 / CBS 111 / JCM 3599 / NBRC 0793 / NRRL Y-1031 F-60-10</strain>
    </source>
</reference>
<keyword evidence="5" id="KW-0456">Lyase</keyword>
<dbReference type="EC" id="4.4.1.1" evidence="5"/>
<evidence type="ECO:0000313" key="5">
    <source>
        <dbReference type="EMBL" id="CCH43805.1"/>
    </source>
</evidence>
<dbReference type="STRING" id="1206466.K0KFB6"/>
<name>K0KFB6_WICCF</name>
<organism evidence="5 6">
    <name type="scientific">Wickerhamomyces ciferrii (strain ATCC 14091 / BCRC 22168 / CBS 111 / JCM 3599 / NBRC 0793 / NRRL Y-1031 F-60-10)</name>
    <name type="common">Yeast</name>
    <name type="synonym">Pichia ciferrii</name>
    <dbReference type="NCBI Taxonomy" id="1206466"/>
    <lineage>
        <taxon>Eukaryota</taxon>
        <taxon>Fungi</taxon>
        <taxon>Dikarya</taxon>
        <taxon>Ascomycota</taxon>
        <taxon>Saccharomycotina</taxon>
        <taxon>Saccharomycetes</taxon>
        <taxon>Phaffomycetales</taxon>
        <taxon>Wickerhamomycetaceae</taxon>
        <taxon>Wickerhamomyces</taxon>
    </lineage>
</organism>
<dbReference type="Pfam" id="PF01053">
    <property type="entry name" value="Cys_Met_Meta_PP"/>
    <property type="match status" value="1"/>
</dbReference>
<dbReference type="FunCoup" id="K0KFB6">
    <property type="interactions" value="197"/>
</dbReference>
<dbReference type="Proteomes" id="UP000009328">
    <property type="component" value="Unassembled WGS sequence"/>
</dbReference>
<dbReference type="HOGENOM" id="CLU_018986_3_0_1"/>
<dbReference type="FunFam" id="3.40.640.10:FF:000072">
    <property type="entry name" value="Putative cystathionine beta-lyase"/>
    <property type="match status" value="1"/>
</dbReference>
<accession>K0KFB6</accession>
<dbReference type="InterPro" id="IPR000277">
    <property type="entry name" value="Cys/Met-Metab_PyrdxlP-dep_enz"/>
</dbReference>
<gene>
    <name evidence="5" type="ORF">BN7_3359</name>
</gene>
<dbReference type="PANTHER" id="PTHR11808:SF35">
    <property type="entry name" value="CYSTATHIONINE GAMMA-SYNTHASE (AFU_ORTHOLOGUE AFUA_7G01590)"/>
    <property type="match status" value="1"/>
</dbReference>
<comment type="caution">
    <text evidence="5">The sequence shown here is derived from an EMBL/GenBank/DDBJ whole genome shotgun (WGS) entry which is preliminary data.</text>
</comment>